<evidence type="ECO:0000313" key="12">
    <source>
        <dbReference type="Proteomes" id="UP000190274"/>
    </source>
</evidence>
<keyword evidence="6 8" id="KW-0443">Lipid metabolism</keyword>
<keyword evidence="3 8" id="KW-0378">Hydrolase</keyword>
<dbReference type="GO" id="GO:0034501">
    <property type="term" value="P:protein localization to kinetochore"/>
    <property type="evidence" value="ECO:0007669"/>
    <property type="project" value="EnsemblFungi"/>
</dbReference>
<evidence type="ECO:0000256" key="8">
    <source>
        <dbReference type="RuleBase" id="RU361133"/>
    </source>
</evidence>
<reference evidence="12" key="1">
    <citation type="submission" date="2016-03" db="EMBL/GenBank/DDBJ databases">
        <authorList>
            <person name="Devillers H."/>
        </authorList>
    </citation>
    <scope>NUCLEOTIDE SEQUENCE [LARGE SCALE GENOMIC DNA]</scope>
</reference>
<dbReference type="InterPro" id="IPR011992">
    <property type="entry name" value="EF-hand-dom_pair"/>
</dbReference>
<organism evidence="11 12">
    <name type="scientific">Lachancea dasiensis</name>
    <dbReference type="NCBI Taxonomy" id="1072105"/>
    <lineage>
        <taxon>Eukaryota</taxon>
        <taxon>Fungi</taxon>
        <taxon>Dikarya</taxon>
        <taxon>Ascomycota</taxon>
        <taxon>Saccharomycotina</taxon>
        <taxon>Saccharomycetes</taxon>
        <taxon>Saccharomycetales</taxon>
        <taxon>Saccharomycetaceae</taxon>
        <taxon>Lachancea</taxon>
    </lineage>
</organism>
<dbReference type="GO" id="GO:0009395">
    <property type="term" value="P:phospholipid catabolic process"/>
    <property type="evidence" value="ECO:0007669"/>
    <property type="project" value="EnsemblFungi"/>
</dbReference>
<dbReference type="InterPro" id="IPR035892">
    <property type="entry name" value="C2_domain_sf"/>
</dbReference>
<dbReference type="EMBL" id="LT598456">
    <property type="protein sequence ID" value="SCU81028.1"/>
    <property type="molecule type" value="Genomic_DNA"/>
</dbReference>
<dbReference type="GO" id="GO:0032958">
    <property type="term" value="P:inositol phosphate biosynthetic process"/>
    <property type="evidence" value="ECO:0007669"/>
    <property type="project" value="EnsemblFungi"/>
</dbReference>
<dbReference type="Pfam" id="PF00388">
    <property type="entry name" value="PI-PLC-X"/>
    <property type="match status" value="1"/>
</dbReference>
<accession>A0A1G4IVF0</accession>
<evidence type="ECO:0000256" key="5">
    <source>
        <dbReference type="ARBA" id="ARBA00022963"/>
    </source>
</evidence>
<dbReference type="Proteomes" id="UP000190274">
    <property type="component" value="Chromosome B"/>
</dbReference>
<dbReference type="GO" id="GO:0051209">
    <property type="term" value="P:release of sequestered calcium ion into cytosol"/>
    <property type="evidence" value="ECO:0007669"/>
    <property type="project" value="TreeGrafter"/>
</dbReference>
<dbReference type="InterPro" id="IPR000008">
    <property type="entry name" value="C2_dom"/>
</dbReference>
<dbReference type="InterPro" id="IPR002048">
    <property type="entry name" value="EF_hand_dom"/>
</dbReference>
<dbReference type="GO" id="GO:0048015">
    <property type="term" value="P:phosphatidylinositol-mediated signaling"/>
    <property type="evidence" value="ECO:0007669"/>
    <property type="project" value="TreeGrafter"/>
</dbReference>
<feature type="domain" description="EF-hand" evidence="10">
    <location>
        <begin position="271"/>
        <end position="306"/>
    </location>
</feature>
<dbReference type="Pfam" id="PF00387">
    <property type="entry name" value="PI-PLC-Y"/>
    <property type="match status" value="1"/>
</dbReference>
<feature type="domain" description="PI-PLC Y-box" evidence="9">
    <location>
        <begin position="572"/>
        <end position="690"/>
    </location>
</feature>
<dbReference type="PROSITE" id="PS00018">
    <property type="entry name" value="EF_HAND_1"/>
    <property type="match status" value="1"/>
</dbReference>
<dbReference type="GO" id="GO:0004435">
    <property type="term" value="F:phosphatidylinositol-4,5-bisphosphate phospholipase C activity"/>
    <property type="evidence" value="ECO:0007669"/>
    <property type="project" value="UniProtKB-EC"/>
</dbReference>
<dbReference type="SUPFAM" id="SSF49562">
    <property type="entry name" value="C2 domain (Calcium/lipid-binding domain, CaLB)"/>
    <property type="match status" value="1"/>
</dbReference>
<dbReference type="InterPro" id="IPR011993">
    <property type="entry name" value="PH-like_dom_sf"/>
</dbReference>
<dbReference type="EC" id="3.1.4.11" evidence="2 8"/>
<dbReference type="GO" id="GO:0000776">
    <property type="term" value="C:kinetochore"/>
    <property type="evidence" value="ECO:0007669"/>
    <property type="project" value="EnsemblFungi"/>
</dbReference>
<dbReference type="InterPro" id="IPR015359">
    <property type="entry name" value="PLC_EF-hand-like"/>
</dbReference>
<dbReference type="GO" id="GO:0005509">
    <property type="term" value="F:calcium ion binding"/>
    <property type="evidence" value="ECO:0007669"/>
    <property type="project" value="InterPro"/>
</dbReference>
<evidence type="ECO:0000256" key="6">
    <source>
        <dbReference type="ARBA" id="ARBA00023098"/>
    </source>
</evidence>
<dbReference type="GO" id="GO:0001402">
    <property type="term" value="P:signal transduction involved in filamentous growth"/>
    <property type="evidence" value="ECO:0007669"/>
    <property type="project" value="EnsemblFungi"/>
</dbReference>
<evidence type="ECO:0000256" key="2">
    <source>
        <dbReference type="ARBA" id="ARBA00012368"/>
    </source>
</evidence>
<dbReference type="CDD" id="cd08598">
    <property type="entry name" value="PI-PLC1c_yeast"/>
    <property type="match status" value="1"/>
</dbReference>
<dbReference type="CDD" id="cd00275">
    <property type="entry name" value="C2_PLC_like"/>
    <property type="match status" value="1"/>
</dbReference>
<dbReference type="Gene3D" id="3.20.20.190">
    <property type="entry name" value="Phosphatidylinositol (PI) phosphodiesterase"/>
    <property type="match status" value="1"/>
</dbReference>
<dbReference type="Pfam" id="PF09279">
    <property type="entry name" value="EF-hand_like"/>
    <property type="match status" value="1"/>
</dbReference>
<evidence type="ECO:0000256" key="3">
    <source>
        <dbReference type="ARBA" id="ARBA00022801"/>
    </source>
</evidence>
<dbReference type="PANTHER" id="PTHR10336">
    <property type="entry name" value="PHOSPHOINOSITIDE-SPECIFIC PHOSPHOLIPASE C FAMILY PROTEIN"/>
    <property type="match status" value="1"/>
</dbReference>
<dbReference type="InterPro" id="IPR018247">
    <property type="entry name" value="EF_Hand_1_Ca_BS"/>
</dbReference>
<evidence type="ECO:0000259" key="10">
    <source>
        <dbReference type="PROSITE" id="PS50222"/>
    </source>
</evidence>
<keyword evidence="12" id="KW-1185">Reference proteome</keyword>
<gene>
    <name evidence="11" type="ORF">LADA_0B10814G</name>
</gene>
<dbReference type="PROSITE" id="PS50008">
    <property type="entry name" value="PIPLC_Y_DOMAIN"/>
    <property type="match status" value="1"/>
</dbReference>
<evidence type="ECO:0000256" key="7">
    <source>
        <dbReference type="ARBA" id="ARBA00023224"/>
    </source>
</evidence>
<sequence length="850" mass="97719">MYASKLQNGLETPKFAAPQLWLKRSQTEGLLVLDRSSPRFDSGKVNENQFEDAPRQNFRRIIQKTANLISRPKPRKSSTYLGPITQNQEFPSSRVQCRQHTRPSDDKTLRAIYIRLENGLNFTKVTRKKQIEYKFFVSSGVLRWMDSKSIELDAIKDIRSGEMAKNYIDDYNVSDSEARNWLTIIYQTGTKYRALHLVSHSSDDFECFYTGIVSIVKSRHNLIRSVSNPDDDMFANVHWRATVSAEKQADDIDVLSFQDVEDLCAKFNIFCSSGHLRKLFNIADTNRNGLLNYTEFQSFVQELKRRPEMVTIWSKISKGSDKLQFDDFVKFLEVEQGEPDAREKALAEYSRLADGNQVMNINAFQKYLTSQPYLKESVTDYSLPINKYFISSSHNTYLQGKQLGEAPTVETYVHALQQGCRCIEIDIWDSEEGPVVCHGKLTSSLPLKNVIKVVRKYAFITSPFPLVLSLEVHCNLANQVLIETIIKKELGDKIYIEPQQGALPSPASLKHRFLIKVKKSKKEDHKSPFDEELLSSSSTSSSYDSEFEIGRLRGRRLSIAKKVHVVENLVTMSLIHGLKFRNFSLPESKSLNHCFSLNEKKLEHMIKDETQRLAVEKHNRRFLMRVYPHALRYKSSNFNPIKFWELGVQMVATNWQTYDLGQQLNKAMFHLPLEAGSLWHSGYVLKPEFLLEEVNKAIDIRALHAGLRKRKRVLQLDIISAQMLPRPKDLKPKVSSYNFSVKLNIHGCGKPTRPLESINGVAVTDTSGSTHICKENGFSPVWETKFRITLEDSFFNFLLLTVRAGESDLATCCLKLSYLRRGYRHIPLYSESGDRYIFSTLFMGINYDYI</sequence>
<dbReference type="InterPro" id="IPR000909">
    <property type="entry name" value="PLipase_C_PInositol-sp_X_dom"/>
</dbReference>
<comment type="catalytic activity">
    <reaction evidence="8">
        <text>a 1,2-diacyl-sn-glycero-3-phospho-(1D-myo-inositol-4,5-bisphosphate) + H2O = 1D-myo-inositol 1,4,5-trisphosphate + a 1,2-diacyl-sn-glycerol + H(+)</text>
        <dbReference type="Rhea" id="RHEA:33179"/>
        <dbReference type="ChEBI" id="CHEBI:15377"/>
        <dbReference type="ChEBI" id="CHEBI:15378"/>
        <dbReference type="ChEBI" id="CHEBI:17815"/>
        <dbReference type="ChEBI" id="CHEBI:58456"/>
        <dbReference type="ChEBI" id="CHEBI:203600"/>
        <dbReference type="EC" id="3.1.4.11"/>
    </reaction>
</comment>
<dbReference type="PANTHER" id="PTHR10336:SF36">
    <property type="entry name" value="1-PHOSPHATIDYLINOSITOL 4,5-BISPHOSPHATE PHOSPHODIESTERASE BETA-4"/>
    <property type="match status" value="1"/>
</dbReference>
<dbReference type="SUPFAM" id="SSF51695">
    <property type="entry name" value="PLC-like phosphodiesterases"/>
    <property type="match status" value="1"/>
</dbReference>
<evidence type="ECO:0000313" key="11">
    <source>
        <dbReference type="EMBL" id="SCU81028.1"/>
    </source>
</evidence>
<dbReference type="PRINTS" id="PR00390">
    <property type="entry name" value="PHPHLIPASEC"/>
</dbReference>
<dbReference type="Gene3D" id="2.30.29.30">
    <property type="entry name" value="Pleckstrin-homology domain (PH domain)/Phosphotyrosine-binding domain (PTB)"/>
    <property type="match status" value="1"/>
</dbReference>
<evidence type="ECO:0000256" key="1">
    <source>
        <dbReference type="ARBA" id="ARBA00001913"/>
    </source>
</evidence>
<evidence type="ECO:0000256" key="4">
    <source>
        <dbReference type="ARBA" id="ARBA00022837"/>
    </source>
</evidence>
<dbReference type="Gene3D" id="1.10.238.10">
    <property type="entry name" value="EF-hand"/>
    <property type="match status" value="2"/>
</dbReference>
<dbReference type="SMART" id="SM00148">
    <property type="entry name" value="PLCXc"/>
    <property type="match status" value="1"/>
</dbReference>
<dbReference type="InterPro" id="IPR017946">
    <property type="entry name" value="PLC-like_Pdiesterase_TIM-brl"/>
</dbReference>
<dbReference type="SUPFAM" id="SSF50729">
    <property type="entry name" value="PH domain-like"/>
    <property type="match status" value="1"/>
</dbReference>
<keyword evidence="7" id="KW-0807">Transducer</keyword>
<name>A0A1G4IVF0_9SACH</name>
<dbReference type="STRING" id="1266660.A0A1G4IVF0"/>
<comment type="cofactor">
    <cofactor evidence="1">
        <name>Ca(2+)</name>
        <dbReference type="ChEBI" id="CHEBI:29108"/>
    </cofactor>
</comment>
<dbReference type="SUPFAM" id="SSF47473">
    <property type="entry name" value="EF-hand"/>
    <property type="match status" value="1"/>
</dbReference>
<dbReference type="Gene3D" id="2.60.40.150">
    <property type="entry name" value="C2 domain"/>
    <property type="match status" value="1"/>
</dbReference>
<dbReference type="SMART" id="SM00149">
    <property type="entry name" value="PLCYc"/>
    <property type="match status" value="1"/>
</dbReference>
<protein>
    <recommendedName>
        <fullName evidence="2 8">Phosphoinositide phospholipase C</fullName>
        <ecNumber evidence="2 8">3.1.4.11</ecNumber>
    </recommendedName>
</protein>
<dbReference type="InterPro" id="IPR001711">
    <property type="entry name" value="PLipase_C_Pinositol-sp_Y"/>
</dbReference>
<dbReference type="OrthoDB" id="269822at2759"/>
<dbReference type="SMART" id="SM00239">
    <property type="entry name" value="C2"/>
    <property type="match status" value="1"/>
</dbReference>
<dbReference type="SMART" id="SM00054">
    <property type="entry name" value="EFh"/>
    <property type="match status" value="1"/>
</dbReference>
<proteinExistence type="predicted"/>
<keyword evidence="4" id="KW-0106">Calcium</keyword>
<dbReference type="PROSITE" id="PS50222">
    <property type="entry name" value="EF_HAND_2"/>
    <property type="match status" value="1"/>
</dbReference>
<dbReference type="InterPro" id="IPR001192">
    <property type="entry name" value="PI-PLC_fam"/>
</dbReference>
<dbReference type="AlphaFoldDB" id="A0A1G4IVF0"/>
<dbReference type="PROSITE" id="PS50007">
    <property type="entry name" value="PIPLC_X_DOMAIN"/>
    <property type="match status" value="1"/>
</dbReference>
<keyword evidence="5 8" id="KW-0442">Lipid degradation</keyword>
<evidence type="ECO:0000259" key="9">
    <source>
        <dbReference type="PROSITE" id="PS50008"/>
    </source>
</evidence>